<reference evidence="3" key="1">
    <citation type="journal article" date="2014" name="Genome Announc.">
        <title>Draft Genome Sequence of Clostridium straminisolvens Strain JCM 21531T, Isolated from a Cellulose-Degrading Bacterial Community.</title>
        <authorList>
            <person name="Yuki M."/>
            <person name="Oshima K."/>
            <person name="Suda W."/>
            <person name="Sakamoto M."/>
            <person name="Kitamura K."/>
            <person name="Iida T."/>
            <person name="Hattori M."/>
            <person name="Ohkuma M."/>
        </authorList>
    </citation>
    <scope>NUCLEOTIDE SEQUENCE [LARGE SCALE GENOMIC DNA]</scope>
    <source>
        <strain evidence="3">JCM 21531</strain>
    </source>
</reference>
<dbReference type="GO" id="GO:0044208">
    <property type="term" value="P:'de novo' AMP biosynthetic process"/>
    <property type="evidence" value="ECO:0007669"/>
    <property type="project" value="TreeGrafter"/>
</dbReference>
<evidence type="ECO:0000313" key="3">
    <source>
        <dbReference type="EMBL" id="GAE90066.1"/>
    </source>
</evidence>
<dbReference type="GO" id="GO:0005829">
    <property type="term" value="C:cytosol"/>
    <property type="evidence" value="ECO:0007669"/>
    <property type="project" value="TreeGrafter"/>
</dbReference>
<dbReference type="SUPFAM" id="SSF48557">
    <property type="entry name" value="L-aspartase-like"/>
    <property type="match status" value="1"/>
</dbReference>
<dbReference type="AlphaFoldDB" id="W4VA65"/>
<accession>W4VA65</accession>
<dbReference type="InterPro" id="IPR008948">
    <property type="entry name" value="L-Aspartase-like"/>
</dbReference>
<sequence>MEAAKQVKAEGKKNDLIERIAADEMFGLSIDELKSVLAPENYIGRSPQQVEEFINEYVKPVLEKNKIEDIEVELKV</sequence>
<protein>
    <submittedName>
        <fullName evidence="3">Adenylosuccinate lyase</fullName>
    </submittedName>
</protein>
<dbReference type="PANTHER" id="PTHR43172">
    <property type="entry name" value="ADENYLOSUCCINATE LYASE"/>
    <property type="match status" value="1"/>
</dbReference>
<keyword evidence="1 3" id="KW-0456">Lyase</keyword>
<dbReference type="Proteomes" id="UP000019109">
    <property type="component" value="Unassembled WGS sequence"/>
</dbReference>
<dbReference type="InterPro" id="IPR019468">
    <property type="entry name" value="AdenyloSucc_lyase_C"/>
</dbReference>
<dbReference type="Gene3D" id="1.20.200.10">
    <property type="entry name" value="Fumarase/aspartase (Central domain)"/>
    <property type="match status" value="1"/>
</dbReference>
<gene>
    <name evidence="3" type="ORF">JCM21531_3648</name>
</gene>
<keyword evidence="4" id="KW-1185">Reference proteome</keyword>
<evidence type="ECO:0000256" key="1">
    <source>
        <dbReference type="ARBA" id="ARBA00023239"/>
    </source>
</evidence>
<dbReference type="GO" id="GO:0004018">
    <property type="term" value="F:N6-(1,2-dicarboxyethyl)AMP AMP-lyase (fumarate-forming) activity"/>
    <property type="evidence" value="ECO:0007669"/>
    <property type="project" value="TreeGrafter"/>
</dbReference>
<feature type="domain" description="Adenylosuccinate lyase C-terminal" evidence="2">
    <location>
        <begin position="2"/>
        <end position="53"/>
    </location>
</feature>
<comment type="caution">
    <text evidence="3">The sequence shown here is derived from an EMBL/GenBank/DDBJ whole genome shotgun (WGS) entry which is preliminary data.</text>
</comment>
<organism evidence="3 4">
    <name type="scientific">Acetivibrio straminisolvens JCM 21531</name>
    <dbReference type="NCBI Taxonomy" id="1294263"/>
    <lineage>
        <taxon>Bacteria</taxon>
        <taxon>Bacillati</taxon>
        <taxon>Bacillota</taxon>
        <taxon>Clostridia</taxon>
        <taxon>Eubacteriales</taxon>
        <taxon>Oscillospiraceae</taxon>
        <taxon>Acetivibrio</taxon>
    </lineage>
</organism>
<dbReference type="STRING" id="1294263.JCM21531_3648"/>
<dbReference type="EMBL" id="BAVR01000054">
    <property type="protein sequence ID" value="GAE90066.1"/>
    <property type="molecule type" value="Genomic_DNA"/>
</dbReference>
<dbReference type="Pfam" id="PF10397">
    <property type="entry name" value="ADSL_C"/>
    <property type="match status" value="1"/>
</dbReference>
<name>W4VA65_9FIRM</name>
<dbReference type="PANTHER" id="PTHR43172:SF1">
    <property type="entry name" value="ADENYLOSUCCINATE LYASE"/>
    <property type="match status" value="1"/>
</dbReference>
<evidence type="ECO:0000259" key="2">
    <source>
        <dbReference type="Pfam" id="PF10397"/>
    </source>
</evidence>
<evidence type="ECO:0000313" key="4">
    <source>
        <dbReference type="Proteomes" id="UP000019109"/>
    </source>
</evidence>
<proteinExistence type="predicted"/>
<dbReference type="GO" id="GO:0070626">
    <property type="term" value="F:(S)-2-(5-amino-1-(5-phospho-D-ribosyl)imidazole-4-carboxamido) succinate lyase (fumarate-forming) activity"/>
    <property type="evidence" value="ECO:0007669"/>
    <property type="project" value="TreeGrafter"/>
</dbReference>